<proteinExistence type="predicted"/>
<reference evidence="1" key="1">
    <citation type="submission" date="2018-06" db="EMBL/GenBank/DDBJ databases">
        <authorList>
            <person name="Zhirakovskaya E."/>
        </authorList>
    </citation>
    <scope>NUCLEOTIDE SEQUENCE</scope>
</reference>
<name>A0A3B1ABL1_9ZZZZ</name>
<evidence type="ECO:0000313" key="1">
    <source>
        <dbReference type="EMBL" id="VAW97252.1"/>
    </source>
</evidence>
<accession>A0A3B1ABL1</accession>
<sequence length="213" mass="22751">MKRVKYLNQCLFTGLIVVVMTMSNAIAALDSATLNSNIDNLITQGNSLLVNIKGTVLTSASVSSQLSNIESEVINYQNQVTSVYDSIVAETGSSLSLTDELLISFQTLSTVSSSIAIATIGLTVQLAEIASSTSTSSLDSSLTTLLRLSDDIGLMANRILEMANKILVMADNIGLMADRIIATQIIQSDNLKLIVDATLQTQTNTIEVIKLFL</sequence>
<organism evidence="1">
    <name type="scientific">hydrothermal vent metagenome</name>
    <dbReference type="NCBI Taxonomy" id="652676"/>
    <lineage>
        <taxon>unclassified sequences</taxon>
        <taxon>metagenomes</taxon>
        <taxon>ecological metagenomes</taxon>
    </lineage>
</organism>
<protein>
    <submittedName>
        <fullName evidence="1">Uncharacterized protein</fullName>
    </submittedName>
</protein>
<dbReference type="AlphaFoldDB" id="A0A3B1ABL1"/>
<dbReference type="EMBL" id="UOFS01000033">
    <property type="protein sequence ID" value="VAW97252.1"/>
    <property type="molecule type" value="Genomic_DNA"/>
</dbReference>
<gene>
    <name evidence="1" type="ORF">MNBD_GAMMA22-2260</name>
</gene>